<dbReference type="GO" id="GO:0003774">
    <property type="term" value="F:cytoskeletal motor activity"/>
    <property type="evidence" value="ECO:0007669"/>
    <property type="project" value="InterPro"/>
</dbReference>
<dbReference type="SUPFAM" id="SSF101801">
    <property type="entry name" value="Surface presentation of antigens (SPOA)"/>
    <property type="match status" value="1"/>
</dbReference>
<keyword evidence="4" id="KW-0145">Chemotaxis</keyword>
<reference evidence="9" key="1">
    <citation type="submission" date="2011-05" db="EMBL/GenBank/DDBJ databases">
        <title>Complete sequence of Desulfotomaculum ruminis DSM 2154.</title>
        <authorList>
            <person name="Lucas S."/>
            <person name="Copeland A."/>
            <person name="Lapidus A."/>
            <person name="Cheng J.-F."/>
            <person name="Goodwin L."/>
            <person name="Pitluck S."/>
            <person name="Lu M."/>
            <person name="Detter J.C."/>
            <person name="Han C."/>
            <person name="Tapia R."/>
            <person name="Land M."/>
            <person name="Hauser L."/>
            <person name="Kyrpides N."/>
            <person name="Ivanova N."/>
            <person name="Mikhailova N."/>
            <person name="Pagani I."/>
            <person name="Stams A.J.M."/>
            <person name="Plugge C.M."/>
            <person name="Muyzer G."/>
            <person name="Kuever J."/>
            <person name="Parshina S.N."/>
            <person name="Ivanova A.E."/>
            <person name="Nazina T.N."/>
            <person name="Brambilla E."/>
            <person name="Spring S."/>
            <person name="Klenk H.-P."/>
            <person name="Woyke T."/>
        </authorList>
    </citation>
    <scope>NUCLEOTIDE SEQUENCE [LARGE SCALE GENOMIC DNA]</scope>
    <source>
        <strain evidence="9">ATCC 23193 / DSM 2154 / NCIB 8452 / DL</strain>
    </source>
</reference>
<dbReference type="STRING" id="696281.Desru_1248"/>
<dbReference type="PANTHER" id="PTHR43484:SF1">
    <property type="entry name" value="FLAGELLAR MOTOR SWITCH PROTEIN FLIN"/>
    <property type="match status" value="1"/>
</dbReference>
<evidence type="ECO:0000256" key="4">
    <source>
        <dbReference type="ARBA" id="ARBA00022500"/>
    </source>
</evidence>
<keyword evidence="3" id="KW-1003">Cell membrane</keyword>
<dbReference type="InterPro" id="IPR001543">
    <property type="entry name" value="FliN-like_C"/>
</dbReference>
<evidence type="ECO:0000256" key="1">
    <source>
        <dbReference type="ARBA" id="ARBA00004413"/>
    </source>
</evidence>
<dbReference type="PANTHER" id="PTHR43484">
    <property type="match status" value="1"/>
</dbReference>
<dbReference type="RefSeq" id="WP_013841293.1">
    <property type="nucleotide sequence ID" value="NC_015589.1"/>
</dbReference>
<evidence type="ECO:0000256" key="5">
    <source>
        <dbReference type="ARBA" id="ARBA00022779"/>
    </source>
</evidence>
<dbReference type="Proteomes" id="UP000009234">
    <property type="component" value="Chromosome"/>
</dbReference>
<keyword evidence="9" id="KW-1185">Reference proteome</keyword>
<dbReference type="HOGENOM" id="CLU_097058_3_0_9"/>
<evidence type="ECO:0000313" key="8">
    <source>
        <dbReference type="EMBL" id="AEG59522.1"/>
    </source>
</evidence>
<sequence length="127" mass="14134">MMTEKEIESFLSELEDGSVKKEEAAVKKVRFPPLDSARSDRPIKTSLNHLEDVHVTLSAELGEKELKFRQVLNLDVDSIISLDKSAGDTINIFINGKKTAKGEIIVVNDSFAVRIIELKPPKNMGVK</sequence>
<comment type="subcellular location">
    <subcellularLocation>
        <location evidence="1">Cell membrane</location>
        <topology evidence="1">Peripheral membrane protein</topology>
        <orientation evidence="1">Cytoplasmic side</orientation>
    </subcellularLocation>
</comment>
<evidence type="ECO:0000259" key="7">
    <source>
        <dbReference type="Pfam" id="PF01052"/>
    </source>
</evidence>
<dbReference type="GO" id="GO:0005886">
    <property type="term" value="C:plasma membrane"/>
    <property type="evidence" value="ECO:0007669"/>
    <property type="project" value="UniProtKB-SubCell"/>
</dbReference>
<dbReference type="AlphaFoldDB" id="F6DNS7"/>
<reference evidence="8 9" key="2">
    <citation type="journal article" date="2012" name="Stand. Genomic Sci.">
        <title>Complete genome sequence of the sulfate-reducing firmicute Desulfotomaculum ruminis type strain (DL(T)).</title>
        <authorList>
            <person name="Spring S."/>
            <person name="Visser M."/>
            <person name="Lu M."/>
            <person name="Copeland A."/>
            <person name="Lapidus A."/>
            <person name="Lucas S."/>
            <person name="Cheng J.F."/>
            <person name="Han C."/>
            <person name="Tapia R."/>
            <person name="Goodwin L.A."/>
            <person name="Pitluck S."/>
            <person name="Ivanova N."/>
            <person name="Land M."/>
            <person name="Hauser L."/>
            <person name="Larimer F."/>
            <person name="Rohde M."/>
            <person name="Goker M."/>
            <person name="Detter J.C."/>
            <person name="Kyrpides N.C."/>
            <person name="Woyke T."/>
            <person name="Schaap P.J."/>
            <person name="Plugge C.M."/>
            <person name="Muyzer G."/>
            <person name="Kuever J."/>
            <person name="Pereira I.A."/>
            <person name="Parshina S.N."/>
            <person name="Bernier-Latmani R."/>
            <person name="Stams A.J."/>
            <person name="Klenk H.P."/>
        </authorList>
    </citation>
    <scope>NUCLEOTIDE SEQUENCE [LARGE SCALE GENOMIC DNA]</scope>
    <source>
        <strain evidence="9">ATCC 23193 / DSM 2154 / NCIB 8452 / DL</strain>
    </source>
</reference>
<keyword evidence="6" id="KW-0472">Membrane</keyword>
<evidence type="ECO:0000313" key="9">
    <source>
        <dbReference type="Proteomes" id="UP000009234"/>
    </source>
</evidence>
<dbReference type="eggNOG" id="COG1886">
    <property type="taxonomic scope" value="Bacteria"/>
</dbReference>
<feature type="domain" description="Flagellar motor switch protein FliN-like C-terminal" evidence="7">
    <location>
        <begin position="49"/>
        <end position="118"/>
    </location>
</feature>
<dbReference type="GO" id="GO:0071973">
    <property type="term" value="P:bacterial-type flagellum-dependent cell motility"/>
    <property type="evidence" value="ECO:0007669"/>
    <property type="project" value="InterPro"/>
</dbReference>
<dbReference type="InterPro" id="IPR051469">
    <property type="entry name" value="FliN/MopA/SpaO"/>
</dbReference>
<dbReference type="KEGG" id="dru:Desru_1248"/>
<evidence type="ECO:0000256" key="2">
    <source>
        <dbReference type="ARBA" id="ARBA00009226"/>
    </source>
</evidence>
<dbReference type="InterPro" id="IPR001172">
    <property type="entry name" value="FliN_T3SS_HrcQb"/>
</dbReference>
<organism evidence="8 9">
    <name type="scientific">Desulforamulus ruminis (strain ATCC 23193 / DSM 2154 / NCIMB 8452 / DL)</name>
    <name type="common">Desulfotomaculum ruminis</name>
    <dbReference type="NCBI Taxonomy" id="696281"/>
    <lineage>
        <taxon>Bacteria</taxon>
        <taxon>Bacillati</taxon>
        <taxon>Bacillota</taxon>
        <taxon>Clostridia</taxon>
        <taxon>Eubacteriales</taxon>
        <taxon>Peptococcaceae</taxon>
        <taxon>Desulforamulus</taxon>
    </lineage>
</organism>
<dbReference type="EMBL" id="CP002780">
    <property type="protein sequence ID" value="AEG59522.1"/>
    <property type="molecule type" value="Genomic_DNA"/>
</dbReference>
<evidence type="ECO:0000256" key="6">
    <source>
        <dbReference type="ARBA" id="ARBA00023136"/>
    </source>
</evidence>
<proteinExistence type="inferred from homology"/>
<dbReference type="PRINTS" id="PR00956">
    <property type="entry name" value="FLGMOTORFLIN"/>
</dbReference>
<accession>F6DNS7</accession>
<dbReference type="Pfam" id="PF01052">
    <property type="entry name" value="FliMN_C"/>
    <property type="match status" value="1"/>
</dbReference>
<comment type="similarity">
    <text evidence="2">Belongs to the FliN/MopA/SpaO family.</text>
</comment>
<evidence type="ECO:0000256" key="3">
    <source>
        <dbReference type="ARBA" id="ARBA00022475"/>
    </source>
</evidence>
<dbReference type="InterPro" id="IPR036429">
    <property type="entry name" value="SpoA-like_sf"/>
</dbReference>
<dbReference type="OrthoDB" id="9773459at2"/>
<dbReference type="GO" id="GO:0006935">
    <property type="term" value="P:chemotaxis"/>
    <property type="evidence" value="ECO:0007669"/>
    <property type="project" value="UniProtKB-KW"/>
</dbReference>
<dbReference type="GO" id="GO:0009425">
    <property type="term" value="C:bacterial-type flagellum basal body"/>
    <property type="evidence" value="ECO:0007669"/>
    <property type="project" value="InterPro"/>
</dbReference>
<gene>
    <name evidence="8" type="ordered locus">Desru_1248</name>
</gene>
<keyword evidence="5" id="KW-0283">Flagellar rotation</keyword>
<dbReference type="Gene3D" id="2.30.330.10">
    <property type="entry name" value="SpoA-like"/>
    <property type="match status" value="1"/>
</dbReference>
<protein>
    <submittedName>
        <fullName evidence="8">Surface presentation of antigens (SPOA) protein</fullName>
    </submittedName>
</protein>
<name>F6DNS7_DESRL</name>